<keyword evidence="2" id="KW-0269">Exonuclease</keyword>
<dbReference type="EMBL" id="FQXS01000039">
    <property type="protein sequence ID" value="SHI12040.1"/>
    <property type="molecule type" value="Genomic_DNA"/>
</dbReference>
<evidence type="ECO:0000313" key="3">
    <source>
        <dbReference type="Proteomes" id="UP000184139"/>
    </source>
</evidence>
<gene>
    <name evidence="2" type="ORF">SAMN02745124_04105</name>
</gene>
<keyword evidence="2" id="KW-0540">Nuclease</keyword>
<dbReference type="Pfam" id="PF03372">
    <property type="entry name" value="Exo_endo_phos"/>
    <property type="match status" value="1"/>
</dbReference>
<proteinExistence type="predicted"/>
<accession>A0A1M5YJ32</accession>
<keyword evidence="2" id="KW-0255">Endonuclease</keyword>
<dbReference type="RefSeq" id="WP_143166103.1">
    <property type="nucleotide sequence ID" value="NZ_FQXS01000039.1"/>
</dbReference>
<feature type="domain" description="Endonuclease/exonuclease/phosphatase" evidence="1">
    <location>
        <begin position="6"/>
        <end position="158"/>
    </location>
</feature>
<keyword evidence="2" id="KW-0378">Hydrolase</keyword>
<reference evidence="2 3" key="1">
    <citation type="submission" date="2016-11" db="EMBL/GenBank/DDBJ databases">
        <authorList>
            <person name="Jaros S."/>
            <person name="Januszkiewicz K."/>
            <person name="Wedrychowicz H."/>
        </authorList>
    </citation>
    <scope>NUCLEOTIDE SEQUENCE [LARGE SCALE GENOMIC DNA]</scope>
    <source>
        <strain evidence="2 3">DSM 9705</strain>
    </source>
</reference>
<protein>
    <submittedName>
        <fullName evidence="2">Endonuclease/Exonuclease/phosphatase family protein</fullName>
    </submittedName>
</protein>
<dbReference type="GO" id="GO:0004527">
    <property type="term" value="F:exonuclease activity"/>
    <property type="evidence" value="ECO:0007669"/>
    <property type="project" value="UniProtKB-KW"/>
</dbReference>
<dbReference type="Proteomes" id="UP000184139">
    <property type="component" value="Unassembled WGS sequence"/>
</dbReference>
<dbReference type="InterPro" id="IPR005135">
    <property type="entry name" value="Endo/exonuclease/phosphatase"/>
</dbReference>
<evidence type="ECO:0000313" key="2">
    <source>
        <dbReference type="EMBL" id="SHI12040.1"/>
    </source>
</evidence>
<keyword evidence="3" id="KW-1185">Reference proteome</keyword>
<dbReference type="GO" id="GO:0004519">
    <property type="term" value="F:endonuclease activity"/>
    <property type="evidence" value="ECO:0007669"/>
    <property type="project" value="UniProtKB-KW"/>
</dbReference>
<name>A0A1M5YJ32_9BACT</name>
<sequence>MKIGLWNIDHPEKESRSSRRIRRFTEITRYVEKRDCDLLILTEANSAINLKGYTQYLSEESPFYNKNRCYDLPNKCHQVAIFSKNPCVQIAIAEPINGVLCEAEYNNQPIFIYGNVITIKDQWKKDSDKKHKDRLGEQIWLFAQLLGKKFIIGGDFNLKKGWLQKSIAYQHMFDFVKKTI</sequence>
<dbReference type="OrthoDB" id="2079671at2"/>
<dbReference type="InterPro" id="IPR036691">
    <property type="entry name" value="Endo/exonu/phosph_ase_sf"/>
</dbReference>
<dbReference type="SUPFAM" id="SSF56219">
    <property type="entry name" value="DNase I-like"/>
    <property type="match status" value="1"/>
</dbReference>
<organism evidence="2 3">
    <name type="scientific">Desulfofustis glycolicus DSM 9705</name>
    <dbReference type="NCBI Taxonomy" id="1121409"/>
    <lineage>
        <taxon>Bacteria</taxon>
        <taxon>Pseudomonadati</taxon>
        <taxon>Thermodesulfobacteriota</taxon>
        <taxon>Desulfobulbia</taxon>
        <taxon>Desulfobulbales</taxon>
        <taxon>Desulfocapsaceae</taxon>
        <taxon>Desulfofustis</taxon>
    </lineage>
</organism>
<dbReference type="Gene3D" id="3.60.10.10">
    <property type="entry name" value="Endonuclease/exonuclease/phosphatase"/>
    <property type="match status" value="1"/>
</dbReference>
<dbReference type="AlphaFoldDB" id="A0A1M5YJ32"/>
<evidence type="ECO:0000259" key="1">
    <source>
        <dbReference type="Pfam" id="PF03372"/>
    </source>
</evidence>